<reference evidence="9" key="1">
    <citation type="submission" date="2021-10" db="EMBL/GenBank/DDBJ databases">
        <title>Tamlana sargassums sp. nov., and Tamlana laminarinivorans sp. nov., two new bacteria isolated from the brown alga.</title>
        <authorList>
            <person name="Li J."/>
        </authorList>
    </citation>
    <scope>NUCLEOTIDE SEQUENCE</scope>
    <source>
        <strain evidence="9">PT2-4</strain>
    </source>
</reference>
<keyword evidence="4 7" id="KW-0812">Transmembrane</keyword>
<evidence type="ECO:0000313" key="9">
    <source>
        <dbReference type="EMBL" id="MCB4799524.1"/>
    </source>
</evidence>
<proteinExistence type="predicted"/>
<dbReference type="Proteomes" id="UP001139199">
    <property type="component" value="Unassembled WGS sequence"/>
</dbReference>
<dbReference type="GO" id="GO:0009244">
    <property type="term" value="P:lipopolysaccharide core region biosynthetic process"/>
    <property type="evidence" value="ECO:0007669"/>
    <property type="project" value="TreeGrafter"/>
</dbReference>
<dbReference type="EMBL" id="JAJAPW010000004">
    <property type="protein sequence ID" value="MCB4799524.1"/>
    <property type="molecule type" value="Genomic_DNA"/>
</dbReference>
<organism evidence="9 10">
    <name type="scientific">Neotamlana laminarinivorans</name>
    <dbReference type="NCBI Taxonomy" id="2883124"/>
    <lineage>
        <taxon>Bacteria</taxon>
        <taxon>Pseudomonadati</taxon>
        <taxon>Bacteroidota</taxon>
        <taxon>Flavobacteriia</taxon>
        <taxon>Flavobacteriales</taxon>
        <taxon>Flavobacteriaceae</taxon>
        <taxon>Neotamlana</taxon>
    </lineage>
</organism>
<dbReference type="RefSeq" id="WP_226544002.1">
    <property type="nucleotide sequence ID" value="NZ_JAJAPW010000004.1"/>
</dbReference>
<dbReference type="Gene3D" id="3.40.720.10">
    <property type="entry name" value="Alkaline Phosphatase, subunit A"/>
    <property type="match status" value="1"/>
</dbReference>
<dbReference type="PANTHER" id="PTHR30443">
    <property type="entry name" value="INNER MEMBRANE PROTEIN"/>
    <property type="match status" value="1"/>
</dbReference>
<comment type="caution">
    <text evidence="9">The sequence shown here is derived from an EMBL/GenBank/DDBJ whole genome shotgun (WGS) entry which is preliminary data.</text>
</comment>
<dbReference type="InterPro" id="IPR000917">
    <property type="entry name" value="Sulfatase_N"/>
</dbReference>
<feature type="domain" description="Sulfatase N-terminal" evidence="8">
    <location>
        <begin position="203"/>
        <end position="466"/>
    </location>
</feature>
<evidence type="ECO:0000256" key="5">
    <source>
        <dbReference type="ARBA" id="ARBA00022989"/>
    </source>
</evidence>
<dbReference type="InterPro" id="IPR017850">
    <property type="entry name" value="Alkaline_phosphatase_core_sf"/>
</dbReference>
<keyword evidence="5 7" id="KW-1133">Transmembrane helix</keyword>
<dbReference type="Pfam" id="PF00884">
    <property type="entry name" value="Sulfatase"/>
    <property type="match status" value="1"/>
</dbReference>
<feature type="transmembrane region" description="Helical" evidence="7">
    <location>
        <begin position="140"/>
        <end position="161"/>
    </location>
</feature>
<keyword evidence="3 9" id="KW-0808">Transferase</keyword>
<feature type="transmembrane region" description="Helical" evidence="7">
    <location>
        <begin position="36"/>
        <end position="54"/>
    </location>
</feature>
<accession>A0A9X1I3W6</accession>
<dbReference type="InterPro" id="IPR058130">
    <property type="entry name" value="PEA_transf_C"/>
</dbReference>
<evidence type="ECO:0000256" key="6">
    <source>
        <dbReference type="ARBA" id="ARBA00023136"/>
    </source>
</evidence>
<comment type="subcellular location">
    <subcellularLocation>
        <location evidence="1">Cell membrane</location>
        <topology evidence="1">Multi-pass membrane protein</topology>
    </subcellularLocation>
</comment>
<evidence type="ECO:0000256" key="2">
    <source>
        <dbReference type="ARBA" id="ARBA00022475"/>
    </source>
</evidence>
<keyword evidence="2" id="KW-1003">Cell membrane</keyword>
<dbReference type="CDD" id="cd16017">
    <property type="entry name" value="LptA"/>
    <property type="match status" value="1"/>
</dbReference>
<keyword evidence="10" id="KW-1185">Reference proteome</keyword>
<dbReference type="InterPro" id="IPR040423">
    <property type="entry name" value="PEA_transferase"/>
</dbReference>
<feature type="transmembrane region" description="Helical" evidence="7">
    <location>
        <begin position="9"/>
        <end position="30"/>
    </location>
</feature>
<dbReference type="GO" id="GO:0005886">
    <property type="term" value="C:plasma membrane"/>
    <property type="evidence" value="ECO:0007669"/>
    <property type="project" value="UniProtKB-SubCell"/>
</dbReference>
<feature type="transmembrane region" description="Helical" evidence="7">
    <location>
        <begin position="109"/>
        <end position="128"/>
    </location>
</feature>
<dbReference type="GO" id="GO:0016776">
    <property type="term" value="F:phosphotransferase activity, phosphate group as acceptor"/>
    <property type="evidence" value="ECO:0007669"/>
    <property type="project" value="TreeGrafter"/>
</dbReference>
<evidence type="ECO:0000256" key="1">
    <source>
        <dbReference type="ARBA" id="ARBA00004651"/>
    </source>
</evidence>
<protein>
    <submittedName>
        <fullName evidence="9">Phosphoethanolamine transferase</fullName>
    </submittedName>
</protein>
<keyword evidence="6 7" id="KW-0472">Membrane</keyword>
<dbReference type="AlphaFoldDB" id="A0A9X1I3W6"/>
<evidence type="ECO:0000259" key="8">
    <source>
        <dbReference type="Pfam" id="PF00884"/>
    </source>
</evidence>
<evidence type="ECO:0000313" key="10">
    <source>
        <dbReference type="Proteomes" id="UP001139199"/>
    </source>
</evidence>
<gene>
    <name evidence="9" type="ORF">LG649_11740</name>
</gene>
<evidence type="ECO:0000256" key="3">
    <source>
        <dbReference type="ARBA" id="ARBA00022679"/>
    </source>
</evidence>
<evidence type="ECO:0000256" key="7">
    <source>
        <dbReference type="SAM" id="Phobius"/>
    </source>
</evidence>
<evidence type="ECO:0000256" key="4">
    <source>
        <dbReference type="ARBA" id="ARBA00022692"/>
    </source>
</evidence>
<sequence length="515" mass="59986">MNKLLKKLLLFLLPLLAKYFFLLIFIDLDLIEWRDILEDFLFFVIVASIAFRMVSRYKILLNILCFFYVFYIVLETTSYIAVSSNFTSSYMFLLIESNQQELSEFMSSYINFKIIGLLLVLIGFFFILKKYVFSVKYKSNYFLGLINPLLIIVILKLTGLIEQNAYHNIVRGVYGYYDLQNSVKLDSNILTSDLNITSNNEVLVFVLGESTTIRHMEIYGYNKPTTPFLSKIKDSLLVYNNVISTDVLTLKCVPKILTSLSSSTDKQDIINIVQLFNSAGYKTHWLSNQRAISYHDNAISKIASFSHSFKFYNHLIDKHTMVLDEVLLPDYNEILSMPGKKVVFVRLMGTHFDYKNRYPLEFNKFVNSSGSSLHEKTIAEYDNAVLYNDFILHELIEGLRKINTKSALIYLSDHGENVYHEGTDFFGRNEERLTKTMFEIPFLVWTSNTFEFPKDFKYDANRKFMSDHTFESITHLFGVSHKSITNGNSIFSKEFNQTERKVVDYSINFDTYFAN</sequence>
<dbReference type="SUPFAM" id="SSF53649">
    <property type="entry name" value="Alkaline phosphatase-like"/>
    <property type="match status" value="1"/>
</dbReference>
<dbReference type="PANTHER" id="PTHR30443:SF2">
    <property type="entry name" value="PHOSPHOETHANOLAMINE TRANSFERASE EPTC"/>
    <property type="match status" value="1"/>
</dbReference>
<feature type="transmembrane region" description="Helical" evidence="7">
    <location>
        <begin position="61"/>
        <end position="82"/>
    </location>
</feature>
<name>A0A9X1I3W6_9FLAO</name>